<keyword evidence="2" id="KW-0808">Transferase</keyword>
<dbReference type="InterPro" id="IPR026590">
    <property type="entry name" value="Ssirtuin_cat_dom"/>
</dbReference>
<dbReference type="InterPro" id="IPR026591">
    <property type="entry name" value="Sirtuin_cat_small_dom_sf"/>
</dbReference>
<dbReference type="Gene3D" id="3.30.1600.10">
    <property type="entry name" value="SIR2/SIRT2 'Small Domain"/>
    <property type="match status" value="1"/>
</dbReference>
<keyword evidence="4" id="KW-0479">Metal-binding</keyword>
<keyword evidence="6" id="KW-0378">Hydrolase</keyword>
<dbReference type="EMBL" id="JAGGKC010000048">
    <property type="protein sequence ID" value="MBP1920893.1"/>
    <property type="molecule type" value="Genomic_DNA"/>
</dbReference>
<organism evidence="6 7">
    <name type="scientific">Youngiibacter multivorans</name>
    <dbReference type="NCBI Taxonomy" id="937251"/>
    <lineage>
        <taxon>Bacteria</taxon>
        <taxon>Bacillati</taxon>
        <taxon>Bacillota</taxon>
        <taxon>Clostridia</taxon>
        <taxon>Eubacteriales</taxon>
        <taxon>Clostridiaceae</taxon>
        <taxon>Youngiibacter</taxon>
    </lineage>
</organism>
<evidence type="ECO:0000313" key="6">
    <source>
        <dbReference type="EMBL" id="MBP1920893.1"/>
    </source>
</evidence>
<feature type="binding site" evidence="4">
    <location>
        <position position="147"/>
    </location>
    <ligand>
        <name>Zn(2+)</name>
        <dbReference type="ChEBI" id="CHEBI:29105"/>
    </ligand>
</feature>
<dbReference type="Pfam" id="PF02146">
    <property type="entry name" value="SIR2"/>
    <property type="match status" value="1"/>
</dbReference>
<dbReference type="InterPro" id="IPR050134">
    <property type="entry name" value="NAD-dep_sirtuin_deacylases"/>
</dbReference>
<reference evidence="6 7" key="1">
    <citation type="submission" date="2021-03" db="EMBL/GenBank/DDBJ databases">
        <title>Genomic Encyclopedia of Type Strains, Phase IV (KMG-IV): sequencing the most valuable type-strain genomes for metagenomic binning, comparative biology and taxonomic classification.</title>
        <authorList>
            <person name="Goeker M."/>
        </authorList>
    </citation>
    <scope>NUCLEOTIDE SEQUENCE [LARGE SCALE GENOMIC DNA]</scope>
    <source>
        <strain evidence="6 7">DSM 6139</strain>
    </source>
</reference>
<dbReference type="SUPFAM" id="SSF52467">
    <property type="entry name" value="DHS-like NAD/FAD-binding domain"/>
    <property type="match status" value="1"/>
</dbReference>
<feature type="binding site" evidence="4">
    <location>
        <position position="128"/>
    </location>
    <ligand>
        <name>Zn(2+)</name>
        <dbReference type="ChEBI" id="CHEBI:29105"/>
    </ligand>
</feature>
<accession>A0ABS4G8K3</accession>
<dbReference type="EC" id="2.3.1.286" evidence="1"/>
<evidence type="ECO:0000256" key="1">
    <source>
        <dbReference type="ARBA" id="ARBA00012928"/>
    </source>
</evidence>
<feature type="binding site" evidence="4">
    <location>
        <position position="131"/>
    </location>
    <ligand>
        <name>Zn(2+)</name>
        <dbReference type="ChEBI" id="CHEBI:29105"/>
    </ligand>
</feature>
<feature type="domain" description="Deacetylase sirtuin-type" evidence="5">
    <location>
        <begin position="1"/>
        <end position="242"/>
    </location>
</feature>
<evidence type="ECO:0000256" key="4">
    <source>
        <dbReference type="PROSITE-ProRule" id="PRU00236"/>
    </source>
</evidence>
<feature type="binding site" evidence="4">
    <location>
        <position position="149"/>
    </location>
    <ligand>
        <name>Zn(2+)</name>
        <dbReference type="ChEBI" id="CHEBI:29105"/>
    </ligand>
</feature>
<keyword evidence="4" id="KW-0862">Zinc</keyword>
<evidence type="ECO:0000256" key="3">
    <source>
        <dbReference type="ARBA" id="ARBA00023027"/>
    </source>
</evidence>
<dbReference type="Proteomes" id="UP001519271">
    <property type="component" value="Unassembled WGS sequence"/>
</dbReference>
<name>A0ABS4G8K3_9CLOT</name>
<keyword evidence="3" id="KW-0520">NAD</keyword>
<evidence type="ECO:0000259" key="5">
    <source>
        <dbReference type="PROSITE" id="PS50305"/>
    </source>
</evidence>
<dbReference type="PANTHER" id="PTHR11085:SF4">
    <property type="entry name" value="NAD-DEPENDENT PROTEIN DEACYLASE"/>
    <property type="match status" value="1"/>
</dbReference>
<dbReference type="PROSITE" id="PS50305">
    <property type="entry name" value="SIRTUIN"/>
    <property type="match status" value="1"/>
</dbReference>
<feature type="active site" description="Proton acceptor" evidence="4">
    <location>
        <position position="120"/>
    </location>
</feature>
<dbReference type="InterPro" id="IPR029035">
    <property type="entry name" value="DHS-like_NAD/FAD-binding_dom"/>
</dbReference>
<evidence type="ECO:0000256" key="2">
    <source>
        <dbReference type="ARBA" id="ARBA00022679"/>
    </source>
</evidence>
<dbReference type="GO" id="GO:0016787">
    <property type="term" value="F:hydrolase activity"/>
    <property type="evidence" value="ECO:0007669"/>
    <property type="project" value="UniProtKB-KW"/>
</dbReference>
<dbReference type="CDD" id="cd01407">
    <property type="entry name" value="SIR2-fam"/>
    <property type="match status" value="1"/>
</dbReference>
<dbReference type="Gene3D" id="3.40.50.1220">
    <property type="entry name" value="TPP-binding domain"/>
    <property type="match status" value="1"/>
</dbReference>
<proteinExistence type="predicted"/>
<evidence type="ECO:0000313" key="7">
    <source>
        <dbReference type="Proteomes" id="UP001519271"/>
    </source>
</evidence>
<protein>
    <recommendedName>
        <fullName evidence="1">protein acetyllysine N-acetyltransferase</fullName>
        <ecNumber evidence="1">2.3.1.286</ecNumber>
    </recommendedName>
</protein>
<dbReference type="RefSeq" id="WP_209461045.1">
    <property type="nucleotide sequence ID" value="NZ_JAGGKC010000048.1"/>
</dbReference>
<dbReference type="InterPro" id="IPR003000">
    <property type="entry name" value="Sirtuin"/>
</dbReference>
<keyword evidence="7" id="KW-1185">Reference proteome</keyword>
<gene>
    <name evidence="6" type="ORF">J2Z34_003413</name>
</gene>
<dbReference type="NCBIfam" id="NF001752">
    <property type="entry name" value="PRK00481.1-1"/>
    <property type="match status" value="1"/>
</dbReference>
<dbReference type="PANTHER" id="PTHR11085">
    <property type="entry name" value="NAD-DEPENDENT PROTEIN DEACYLASE SIRTUIN-5, MITOCHONDRIAL-RELATED"/>
    <property type="match status" value="1"/>
</dbReference>
<sequence length="242" mass="26806">MSNLNEAARLIKKAGKILVLTGAGMSTESGLKDFRSKDGLYSNRFRGNSPETILSAGFFRRDTRTFYDYVGEKLDVTGIEPNKGHRILAAWEDTMDLSIITQNIDGLHQKAGSKKVLEIHGTLASTTCTRCGEKKNLREVLDHGYDHACGGVFKPDVVLYDEAVDKIDLAFEMAEKADLLIILGTSLYVYPVASIPDVYGISSKKAIIVNRDQTRYSMHANALEFNESISATLEKLDHLINE</sequence>
<comment type="caution">
    <text evidence="6">The sequence shown here is derived from an EMBL/GenBank/DDBJ whole genome shotgun (WGS) entry which is preliminary data.</text>
</comment>